<comment type="caution">
    <text evidence="2">The sequence shown here is derived from an EMBL/GenBank/DDBJ whole genome shotgun (WGS) entry which is preliminary data.</text>
</comment>
<keyword evidence="3" id="KW-1185">Reference proteome</keyword>
<dbReference type="SUPFAM" id="SSF52540">
    <property type="entry name" value="P-loop containing nucleoside triphosphate hydrolases"/>
    <property type="match status" value="1"/>
</dbReference>
<dbReference type="InterPro" id="IPR027417">
    <property type="entry name" value="P-loop_NTPase"/>
</dbReference>
<dbReference type="AlphaFoldDB" id="A0ABD6BDL9"/>
<feature type="compositionally biased region" description="Basic and acidic residues" evidence="1">
    <location>
        <begin position="693"/>
        <end position="702"/>
    </location>
</feature>
<evidence type="ECO:0000313" key="3">
    <source>
        <dbReference type="Proteomes" id="UP001597076"/>
    </source>
</evidence>
<evidence type="ECO:0000313" key="2">
    <source>
        <dbReference type="EMBL" id="MFD1562258.1"/>
    </source>
</evidence>
<dbReference type="Gene3D" id="3.40.50.300">
    <property type="entry name" value="P-loop containing nucleotide triphosphate hydrolases"/>
    <property type="match status" value="1"/>
</dbReference>
<feature type="region of interest" description="Disordered" evidence="1">
    <location>
        <begin position="660"/>
        <end position="709"/>
    </location>
</feature>
<dbReference type="PANTHER" id="PTHR30121:SF6">
    <property type="entry name" value="SLR6007 PROTEIN"/>
    <property type="match status" value="1"/>
</dbReference>
<name>A0ABD6BDL9_9EURY</name>
<gene>
    <name evidence="2" type="ORF">ACFR99_01565</name>
</gene>
<protein>
    <submittedName>
        <fullName evidence="2">Uncharacterized protein</fullName>
    </submittedName>
</protein>
<feature type="compositionally biased region" description="Polar residues" evidence="1">
    <location>
        <begin position="671"/>
        <end position="690"/>
    </location>
</feature>
<sequence length="793" mass="87721">MKAEFPGSIDGSVRFIDRYTVWDALCTVALVLAGWAVARPLGPFVGAALGVVLAEVTPNGERIDKKVVDELRYVLSSPKVVCPKLSKMGDGSAVFDDGYVMGVVEVSSCDIEHLPEPDKRANRDVVAELLSGLDYRFEIHSRQRHVDLSECNGPGDTATATDHYVVVRVSASTVAKGHHEVKDRCTEIRNTLTAADLRAERLTGQRLKAVLNQLYFRKAKVSQGGYVVAQGRKPVRRMTYVSEYPEQMSLGWIADVLNAESPGLVDVVQVVEPVSDRQRDWMDRILARTDAELSASWKPFRQAGLQRQKQDLEDLIEADASGEPLVNYGVYFVARGENRVEAEETLETVQSVLNRSGVDTGEPGLYFNRGVKSVSAFHRDRLKKKEIVPGSSAAAGFAFAAYDTVEPGGIVVGEDHRNNMPVVLDRFSWEAGHTAVMGKIGSGKTYWTGLTLVRSVQEYDDLEIYVIDPKKRDYGGIVEALKGETVVIDNGLSRSRSSNITRYTVQDPSRDNTARLAETVRHVYREASKTDSKSLVVIDEVHRIITRADEIYRDGLQAVSTLVRESRDKDIAATLVTQNADEFVRSTEGENILRNIDCNLFFRQRDVDSEVTDFFHLSEKESSELRKLRSGTKLPFSEALVRGPVNTRLRIESTRPEHTLFENGIEGLRSGGNNNRVQPSNTPGQASSGVETDGGHQSKDTETNTSDSDSERYGLAEVFNLTFAGPLGLFEYVLYPTFFAALLLSFVTGLQPFHPIGPFTPKDSVGLDAALSVVSAEILWVLGLSLYRWMTQP</sequence>
<organism evidence="2 3">
    <name type="scientific">Haloarchaeobius amylolyticus</name>
    <dbReference type="NCBI Taxonomy" id="1198296"/>
    <lineage>
        <taxon>Archaea</taxon>
        <taxon>Methanobacteriati</taxon>
        <taxon>Methanobacteriota</taxon>
        <taxon>Stenosarchaea group</taxon>
        <taxon>Halobacteria</taxon>
        <taxon>Halobacteriales</taxon>
        <taxon>Halorubellaceae</taxon>
        <taxon>Haloarchaeobius</taxon>
    </lineage>
</organism>
<accession>A0ABD6BDL9</accession>
<proteinExistence type="predicted"/>
<evidence type="ECO:0000256" key="1">
    <source>
        <dbReference type="SAM" id="MobiDB-lite"/>
    </source>
</evidence>
<reference evidence="2 3" key="1">
    <citation type="journal article" date="2019" name="Int. J. Syst. Evol. Microbiol.">
        <title>The Global Catalogue of Microorganisms (GCM) 10K type strain sequencing project: providing services to taxonomists for standard genome sequencing and annotation.</title>
        <authorList>
            <consortium name="The Broad Institute Genomics Platform"/>
            <consortium name="The Broad Institute Genome Sequencing Center for Infectious Disease"/>
            <person name="Wu L."/>
            <person name="Ma J."/>
        </authorList>
    </citation>
    <scope>NUCLEOTIDE SEQUENCE [LARGE SCALE GENOMIC DNA]</scope>
    <source>
        <strain evidence="2 3">CGMCC 1.12230</strain>
    </source>
</reference>
<dbReference type="EMBL" id="JBHUDI010000001">
    <property type="protein sequence ID" value="MFD1562258.1"/>
    <property type="molecule type" value="Genomic_DNA"/>
</dbReference>
<dbReference type="InterPro" id="IPR051162">
    <property type="entry name" value="T4SS_component"/>
</dbReference>
<dbReference type="PANTHER" id="PTHR30121">
    <property type="entry name" value="UNCHARACTERIZED PROTEIN YJGR-RELATED"/>
    <property type="match status" value="1"/>
</dbReference>
<dbReference type="Proteomes" id="UP001597076">
    <property type="component" value="Unassembled WGS sequence"/>
</dbReference>
<dbReference type="RefSeq" id="WP_390283701.1">
    <property type="nucleotide sequence ID" value="NZ_JBHUDI010000001.1"/>
</dbReference>